<feature type="compositionally biased region" description="Low complexity" evidence="1">
    <location>
        <begin position="35"/>
        <end position="45"/>
    </location>
</feature>
<accession>A0A0V1HMJ6</accession>
<proteinExistence type="predicted"/>
<reference evidence="2 3" key="1">
    <citation type="submission" date="2015-01" db="EMBL/GenBank/DDBJ databases">
        <title>Evolution of Trichinella species and genotypes.</title>
        <authorList>
            <person name="Korhonen P.K."/>
            <person name="Edoardo P."/>
            <person name="Giuseppe L.R."/>
            <person name="Gasser R.B."/>
        </authorList>
    </citation>
    <scope>NUCLEOTIDE SEQUENCE [LARGE SCALE GENOMIC DNA]</scope>
    <source>
        <strain evidence="2">ISS1029</strain>
    </source>
</reference>
<dbReference type="PANTHER" id="PTHR47331:SF1">
    <property type="entry name" value="GAG-LIKE PROTEIN"/>
    <property type="match status" value="1"/>
</dbReference>
<dbReference type="PANTHER" id="PTHR47331">
    <property type="entry name" value="PHD-TYPE DOMAIN-CONTAINING PROTEIN"/>
    <property type="match status" value="1"/>
</dbReference>
<evidence type="ECO:0000256" key="1">
    <source>
        <dbReference type="SAM" id="MobiDB-lite"/>
    </source>
</evidence>
<dbReference type="EMBL" id="JYDP01000050">
    <property type="protein sequence ID" value="KRZ11412.1"/>
    <property type="molecule type" value="Genomic_DNA"/>
</dbReference>
<sequence length="374" mass="41151">MRSDLSAFQLSIWEQAEAMMAESYGVVHKGIPGKSSTTSTTNSNTQRGGSPEGRRRAAMFLYASVGNGCPICKGSHKASVCPDLRKTDHRQRQALGKKADLGFSCFEVRHQAKGCGQRGGRNQMEDGEPEPLRVNLVSFNASGGTRLQVVQQDVADELGLKGEKLSIAVHGFGSGSCEAQKLQLVRFRLSPLATEPQHPVKALTVETSCDNIVRSKISTRAGPHLCDLGLPEEEGGEDEPVAVETRLGWLICGPQPSPPPDLRSPMDKSVELESEQILRKFWELEAIWINSEPEESQADKVREDFERSISYDGGRYTARLLWKKAGSTRPNNYKLTVKRFGSVQRRLMQSSVDCSHCLFNAEHKQVAKAPKTAS</sequence>
<gene>
    <name evidence="2" type="ORF">T11_13300</name>
</gene>
<evidence type="ECO:0000313" key="3">
    <source>
        <dbReference type="Proteomes" id="UP000055024"/>
    </source>
</evidence>
<evidence type="ECO:0008006" key="4">
    <source>
        <dbReference type="Google" id="ProtNLM"/>
    </source>
</evidence>
<protein>
    <recommendedName>
        <fullName evidence="4">Peptidase aspartic putative domain-containing protein</fullName>
    </recommendedName>
</protein>
<feature type="region of interest" description="Disordered" evidence="1">
    <location>
        <begin position="31"/>
        <end position="54"/>
    </location>
</feature>
<dbReference type="Proteomes" id="UP000055024">
    <property type="component" value="Unassembled WGS sequence"/>
</dbReference>
<keyword evidence="3" id="KW-1185">Reference proteome</keyword>
<dbReference type="AlphaFoldDB" id="A0A0V1HMJ6"/>
<comment type="caution">
    <text evidence="2">The sequence shown here is derived from an EMBL/GenBank/DDBJ whole genome shotgun (WGS) entry which is preliminary data.</text>
</comment>
<dbReference type="OrthoDB" id="5984724at2759"/>
<name>A0A0V1HMJ6_9BILA</name>
<organism evidence="2 3">
    <name type="scientific">Trichinella zimbabwensis</name>
    <dbReference type="NCBI Taxonomy" id="268475"/>
    <lineage>
        <taxon>Eukaryota</taxon>
        <taxon>Metazoa</taxon>
        <taxon>Ecdysozoa</taxon>
        <taxon>Nematoda</taxon>
        <taxon>Enoplea</taxon>
        <taxon>Dorylaimia</taxon>
        <taxon>Trichinellida</taxon>
        <taxon>Trichinellidae</taxon>
        <taxon>Trichinella</taxon>
    </lineage>
</organism>
<evidence type="ECO:0000313" key="2">
    <source>
        <dbReference type="EMBL" id="KRZ11412.1"/>
    </source>
</evidence>